<feature type="domain" description="DUF4213" evidence="2">
    <location>
        <begin position="10"/>
        <end position="93"/>
    </location>
</feature>
<sequence>MLIASVLRTAEPYLQGRKVKDLVVGVSLIAVELDNGDIGISYVLRDELQAGCSIFPFGQQVIGEKAADIAQWVVTGGDSLQKAIGMAVLVAASRQQKLEDAETLDRPFGITVKDTDTVGMIGFIPPVAKMIGARAKKLYVFDKGISQCGGKKGSVLPMEEQSRLLPTCDIVALSGTTMINGSIDGILEMCEDAREIIMIGASTPMFPPAFTNSKITILAGSWWDNQHKDNIFKKISLASGISELSSYAIKKSVRVFS</sequence>
<reference evidence="3 4" key="1">
    <citation type="submission" date="2014-10" db="EMBL/GenBank/DDBJ databases">
        <title>Genome sequence of Clostridium aceticum DSM 1496.</title>
        <authorList>
            <person name="Poehlein A."/>
            <person name="Schiel-Bengelsdorf B."/>
            <person name="Gottschalk G."/>
            <person name="Duerre P."/>
            <person name="Daniel R."/>
        </authorList>
    </citation>
    <scope>NUCLEOTIDE SEQUENCE [LARGE SCALE GENOMIC DNA]</scope>
    <source>
        <strain evidence="3 4">DSM 1496</strain>
    </source>
</reference>
<dbReference type="EMBL" id="CP009687">
    <property type="protein sequence ID" value="AKL94382.1"/>
    <property type="molecule type" value="Genomic_DNA"/>
</dbReference>
<organism evidence="3 4">
    <name type="scientific">Clostridium aceticum</name>
    <dbReference type="NCBI Taxonomy" id="84022"/>
    <lineage>
        <taxon>Bacteria</taxon>
        <taxon>Bacillati</taxon>
        <taxon>Bacillota</taxon>
        <taxon>Clostridia</taxon>
        <taxon>Eubacteriales</taxon>
        <taxon>Clostridiaceae</taxon>
        <taxon>Clostridium</taxon>
    </lineage>
</organism>
<keyword evidence="4" id="KW-1185">Reference proteome</keyword>
<proteinExistence type="predicted"/>
<protein>
    <submittedName>
        <fullName evidence="3">ABC-type cobalamin/Fe3+-siderophores transport system, ATpase component</fullName>
    </submittedName>
</protein>
<dbReference type="Proteomes" id="UP000035704">
    <property type="component" value="Chromosome"/>
</dbReference>
<dbReference type="Pfam" id="PF04016">
    <property type="entry name" value="DUF364"/>
    <property type="match status" value="1"/>
</dbReference>
<dbReference type="Gene3D" id="3.30.390.100">
    <property type="match status" value="1"/>
</dbReference>
<dbReference type="Pfam" id="PF13938">
    <property type="entry name" value="DUF4213"/>
    <property type="match status" value="1"/>
</dbReference>
<gene>
    <name evidence="3" type="ORF">CACET_c08740</name>
</gene>
<dbReference type="SUPFAM" id="SSF159713">
    <property type="entry name" value="Dhaf3308-like"/>
    <property type="match status" value="1"/>
</dbReference>
<dbReference type="KEGG" id="cace:CACET_c08740"/>
<name>A0A0D8IDP2_9CLOT</name>
<dbReference type="OrthoDB" id="5387051at2"/>
<evidence type="ECO:0000259" key="2">
    <source>
        <dbReference type="Pfam" id="PF13938"/>
    </source>
</evidence>
<evidence type="ECO:0000313" key="4">
    <source>
        <dbReference type="Proteomes" id="UP000035704"/>
    </source>
</evidence>
<evidence type="ECO:0000259" key="1">
    <source>
        <dbReference type="Pfam" id="PF04016"/>
    </source>
</evidence>
<dbReference type="PATRIC" id="fig|84022.5.peg.2452"/>
<dbReference type="InterPro" id="IPR025251">
    <property type="entry name" value="DUF4213"/>
</dbReference>
<dbReference type="AlphaFoldDB" id="A0A0D8IDP2"/>
<feature type="domain" description="Putative heavy-metal chelation" evidence="1">
    <location>
        <begin position="111"/>
        <end position="253"/>
    </location>
</feature>
<dbReference type="InterPro" id="IPR007161">
    <property type="entry name" value="DUF364"/>
</dbReference>
<evidence type="ECO:0000313" key="3">
    <source>
        <dbReference type="EMBL" id="AKL94382.1"/>
    </source>
</evidence>
<dbReference type="RefSeq" id="WP_044823472.1">
    <property type="nucleotide sequence ID" value="NZ_CP009687.1"/>
</dbReference>
<accession>A0A0D8IDP2</accession>
<dbReference type="STRING" id="84022.CACET_c08740"/>
<dbReference type="Gene3D" id="3.40.50.11590">
    <property type="match status" value="1"/>
</dbReference>